<reference evidence="1 2" key="1">
    <citation type="submission" date="2022-05" db="EMBL/GenBank/DDBJ databases">
        <title>Microbulbifer sp. nov., isolated from sponge.</title>
        <authorList>
            <person name="Gao L."/>
        </authorList>
    </citation>
    <scope>NUCLEOTIDE SEQUENCE [LARGE SCALE GENOMIC DNA]</scope>
    <source>
        <strain evidence="1 2">MI-G</strain>
    </source>
</reference>
<organism evidence="1 2">
    <name type="scientific">Microbulbifer spongiae</name>
    <dbReference type="NCBI Taxonomy" id="2944933"/>
    <lineage>
        <taxon>Bacteria</taxon>
        <taxon>Pseudomonadati</taxon>
        <taxon>Pseudomonadota</taxon>
        <taxon>Gammaproteobacteria</taxon>
        <taxon>Cellvibrionales</taxon>
        <taxon>Microbulbiferaceae</taxon>
        <taxon>Microbulbifer</taxon>
    </lineage>
</organism>
<gene>
    <name evidence="1" type="ORF">M8T91_12655</name>
</gene>
<keyword evidence="2" id="KW-1185">Reference proteome</keyword>
<dbReference type="RefSeq" id="WP_301414530.1">
    <property type="nucleotide sequence ID" value="NZ_CP098023.1"/>
</dbReference>
<dbReference type="EMBL" id="CP098023">
    <property type="protein sequence ID" value="WKD48757.1"/>
    <property type="molecule type" value="Genomic_DNA"/>
</dbReference>
<name>A0ABY9E9E9_9GAMM</name>
<evidence type="ECO:0000313" key="2">
    <source>
        <dbReference type="Proteomes" id="UP001321520"/>
    </source>
</evidence>
<sequence length="159" mass="16848">MVVGNISGGLGDALSQTSLGVAGHYVASGLAGGAAAKALGGRFKDGFAGGLLSAGARHAMGHFDQKNYPGKEAALKDSKSPAAQEEANMKLAQKEFRTLYEKGVLPDEFNFIDNIEGGLDNKVLSLLILRSQGKSQKWIYTTTQGRQFLEVAPQHSRLL</sequence>
<proteinExistence type="predicted"/>
<dbReference type="Proteomes" id="UP001321520">
    <property type="component" value="Chromosome"/>
</dbReference>
<accession>A0ABY9E9E9</accession>
<evidence type="ECO:0000313" key="1">
    <source>
        <dbReference type="EMBL" id="WKD48757.1"/>
    </source>
</evidence>
<protein>
    <submittedName>
        <fullName evidence="1">Uncharacterized protein</fullName>
    </submittedName>
</protein>